<gene>
    <name evidence="1" type="ORF">HNR46_003187</name>
</gene>
<dbReference type="RefSeq" id="WP_184020393.1">
    <property type="nucleotide sequence ID" value="NZ_JACHFD010000017.1"/>
</dbReference>
<sequence length="128" mass="14320">MKIWNAYGSEHSMNLVMIGCFKDAGAAEAAKDAIEELQAYFSEHDPDGEIYTREVMDLLSRCKVSTVAATELEQFRYDFSVNTDGQNVLIKTDEADVSAICKLLIDRGAKVQIYSKHDYPEEVDSGNE</sequence>
<reference evidence="1 2" key="1">
    <citation type="submission" date="2020-08" db="EMBL/GenBank/DDBJ databases">
        <title>Genomic Encyclopedia of Type Strains, Phase IV (KMG-IV): sequencing the most valuable type-strain genomes for metagenomic binning, comparative biology and taxonomic classification.</title>
        <authorList>
            <person name="Goeker M."/>
        </authorList>
    </citation>
    <scope>NUCLEOTIDE SEQUENCE [LARGE SCALE GENOMIC DNA]</scope>
    <source>
        <strain evidence="1 2">YC6886</strain>
    </source>
</reference>
<organism evidence="1 2">
    <name type="scientific">Haloferula luteola</name>
    <dbReference type="NCBI Taxonomy" id="595692"/>
    <lineage>
        <taxon>Bacteria</taxon>
        <taxon>Pseudomonadati</taxon>
        <taxon>Verrucomicrobiota</taxon>
        <taxon>Verrucomicrobiia</taxon>
        <taxon>Verrucomicrobiales</taxon>
        <taxon>Verrucomicrobiaceae</taxon>
        <taxon>Haloferula</taxon>
    </lineage>
</organism>
<keyword evidence="2" id="KW-1185">Reference proteome</keyword>
<dbReference type="AlphaFoldDB" id="A0A840VE79"/>
<protein>
    <submittedName>
        <fullName evidence="1">Uncharacterized protein</fullName>
    </submittedName>
</protein>
<dbReference type="Pfam" id="PF19902">
    <property type="entry name" value="DUF6375"/>
    <property type="match status" value="1"/>
</dbReference>
<dbReference type="Proteomes" id="UP000557717">
    <property type="component" value="Unassembled WGS sequence"/>
</dbReference>
<proteinExistence type="predicted"/>
<comment type="caution">
    <text evidence="1">The sequence shown here is derived from an EMBL/GenBank/DDBJ whole genome shotgun (WGS) entry which is preliminary data.</text>
</comment>
<dbReference type="InterPro" id="IPR045955">
    <property type="entry name" value="DUF6375"/>
</dbReference>
<evidence type="ECO:0000313" key="2">
    <source>
        <dbReference type="Proteomes" id="UP000557717"/>
    </source>
</evidence>
<name>A0A840VE79_9BACT</name>
<accession>A0A840VE79</accession>
<evidence type="ECO:0000313" key="1">
    <source>
        <dbReference type="EMBL" id="MBB5352938.1"/>
    </source>
</evidence>
<dbReference type="EMBL" id="JACHFD010000017">
    <property type="protein sequence ID" value="MBB5352938.1"/>
    <property type="molecule type" value="Genomic_DNA"/>
</dbReference>